<name>A0A9J2PWK9_ASCLU</name>
<protein>
    <submittedName>
        <fullName evidence="3">Uncharacterized protein</fullName>
    </submittedName>
</protein>
<feature type="compositionally biased region" description="Basic and acidic residues" evidence="1">
    <location>
        <begin position="1"/>
        <end position="28"/>
    </location>
</feature>
<evidence type="ECO:0000313" key="3">
    <source>
        <dbReference type="WBParaSite" id="ALUE_0001397601-mRNA-1"/>
    </source>
</evidence>
<reference evidence="3" key="1">
    <citation type="submission" date="2023-03" db="UniProtKB">
        <authorList>
            <consortium name="WormBaseParasite"/>
        </authorList>
    </citation>
    <scope>IDENTIFICATION</scope>
</reference>
<dbReference type="WBParaSite" id="ALUE_0001397601-mRNA-1">
    <property type="protein sequence ID" value="ALUE_0001397601-mRNA-1"/>
    <property type="gene ID" value="ALUE_0001397601"/>
</dbReference>
<evidence type="ECO:0000313" key="2">
    <source>
        <dbReference type="Proteomes" id="UP000036681"/>
    </source>
</evidence>
<organism evidence="2 3">
    <name type="scientific">Ascaris lumbricoides</name>
    <name type="common">Giant roundworm</name>
    <dbReference type="NCBI Taxonomy" id="6252"/>
    <lineage>
        <taxon>Eukaryota</taxon>
        <taxon>Metazoa</taxon>
        <taxon>Ecdysozoa</taxon>
        <taxon>Nematoda</taxon>
        <taxon>Chromadorea</taxon>
        <taxon>Rhabditida</taxon>
        <taxon>Spirurina</taxon>
        <taxon>Ascaridomorpha</taxon>
        <taxon>Ascaridoidea</taxon>
        <taxon>Ascarididae</taxon>
        <taxon>Ascaris</taxon>
    </lineage>
</organism>
<evidence type="ECO:0000256" key="1">
    <source>
        <dbReference type="SAM" id="MobiDB-lite"/>
    </source>
</evidence>
<feature type="region of interest" description="Disordered" evidence="1">
    <location>
        <begin position="1"/>
        <end position="67"/>
    </location>
</feature>
<dbReference type="AlphaFoldDB" id="A0A9J2PWK9"/>
<keyword evidence="2" id="KW-1185">Reference proteome</keyword>
<dbReference type="Proteomes" id="UP000036681">
    <property type="component" value="Unplaced"/>
</dbReference>
<sequence length="401" mass="45641">METRIVDDYYDYIEREKMSRESESEEKSPLQTTSNLTEIREQNRLKPTKTADLSTASTENPGSSDVVMSSVIDQPKTLARRAAEVFIDKHKADAVKKATRMCMNPPRCVISLPERKETPLHQSLAASDIDELIKEMNLTAQQAETFLIIIERETPLHQSLAASDIDELIKEMNLTAQQAETFLIIIERVLEEELEKRMPFGRSRFNTVSDVEMNRKQKMSGVRSREYLSSDKKENANFFYSVDGLEKIEEDGEVESNKDLHELITSDMHIKFEQGSGTEGELKPSIKISDIDKETGTHQRKPTVKISLPEGIVKSLSSQSSMGIAESNRNRLSPLQIHRISETTMKHVTTSGPKTAFERQVQDFRERLWGNNGFGDLIKAIQNANIGFYGQQHFGDFHFHE</sequence>
<feature type="compositionally biased region" description="Polar residues" evidence="1">
    <location>
        <begin position="51"/>
        <end position="67"/>
    </location>
</feature>
<accession>A0A9J2PWK9</accession>
<proteinExistence type="predicted"/>